<dbReference type="PANTHER" id="PTHR22674:SF6">
    <property type="entry name" value="NTPASE KAP FAMILY P-LOOP DOMAIN-CONTAINING PROTEIN 1"/>
    <property type="match status" value="1"/>
</dbReference>
<keyword evidence="5" id="KW-1185">Reference proteome</keyword>
<keyword evidence="1" id="KW-0812">Transmembrane</keyword>
<proteinExistence type="predicted"/>
<dbReference type="Proteomes" id="UP000694397">
    <property type="component" value="Chromosome 24"/>
</dbReference>
<dbReference type="Pfam" id="PF23307">
    <property type="entry name" value="SAM_KIDINS220"/>
    <property type="match status" value="1"/>
</dbReference>
<evidence type="ECO:0000259" key="3">
    <source>
        <dbReference type="Pfam" id="PF23307"/>
    </source>
</evidence>
<gene>
    <name evidence="4" type="primary">nkpd1</name>
</gene>
<sequence length="726" mass="82556">MGAELPSDGVYAYALSKTLIRVAPPATVGLYSSCHSRISQVLKNIEGKEEKYKEQPPPRSKKASIVNFLAILSRLLFYHPVYTEENQNRKNVRYIFVRFSAWHFAGSDILWAGLVVRLYMAIQEHFGRFLLSLYRVTQYTEKTTKHAIVNQKKDWRPKKICCIPLWLLTLLISLVALTAVPALLIKNSLQKGKDDADNEKESGDGLNAVEGFAIATLGVPVVAILRFVFLIGKNLIFNQDFKIRRMMDNEKVSNKLGFMNEIRREMEVLSCFIRFVEIFERRKIRVVLEITHLDRCTPRKIVGVLDAINILLSDEDSPFISLLAVNPEVLAQQVDYAEGCFSKEDKACAFLNRIVTLAFTVPELCNASKCKMFHKISQGQLEFLKDSPTAQGNGIDSNALPSVEYSSMERGGEQDSCIPLHSRSDTEKDVTFLLNEDKVEKLIESALEYIYGEGNLHYYITGDTMSMRRIINSVRVSVILLEALKTELSSMEDIAAWVLLANQWPCRLSWILQCVEDDRQRAYIDHNTGSTVVFDTSKTLWKVFSESRMELHMIREKDSFIHSLLEQDGDPELFEMFLKVHFRFTIKDAHRFKISTVNLDHSIQRELARVRGSSILKDIINMETLIPLQIKSVINMNTEDVCREMARLGLPERYAEAVRCNALNGQALVYSDTNELREVLQMSLGDWTTFAIHFLGLVPSISSHLTAAQRKLAPAAFKPSLSPSEC</sequence>
<accession>A0A8C9RA77</accession>
<organism evidence="4 5">
    <name type="scientific">Scleropages formosus</name>
    <name type="common">Asian bonytongue</name>
    <name type="synonym">Osteoglossum formosum</name>
    <dbReference type="NCBI Taxonomy" id="113540"/>
    <lineage>
        <taxon>Eukaryota</taxon>
        <taxon>Metazoa</taxon>
        <taxon>Chordata</taxon>
        <taxon>Craniata</taxon>
        <taxon>Vertebrata</taxon>
        <taxon>Euteleostomi</taxon>
        <taxon>Actinopterygii</taxon>
        <taxon>Neopterygii</taxon>
        <taxon>Teleostei</taxon>
        <taxon>Osteoglossocephala</taxon>
        <taxon>Osteoglossomorpha</taxon>
        <taxon>Osteoglossiformes</taxon>
        <taxon>Osteoglossidae</taxon>
        <taxon>Scleropages</taxon>
    </lineage>
</organism>
<name>A0A8C9RA77_SCLFO</name>
<dbReference type="InterPro" id="IPR013761">
    <property type="entry name" value="SAM/pointed_sf"/>
</dbReference>
<keyword evidence="1" id="KW-1133">Transmembrane helix</keyword>
<dbReference type="AlphaFoldDB" id="A0A8C9RA77"/>
<dbReference type="Pfam" id="PF07693">
    <property type="entry name" value="KAP_NTPase"/>
    <property type="match status" value="1"/>
</dbReference>
<dbReference type="PANTHER" id="PTHR22674">
    <property type="entry name" value="NTPASE, KAP FAMILY P-LOOP DOMAIN-CONTAINING 1"/>
    <property type="match status" value="1"/>
</dbReference>
<evidence type="ECO:0000313" key="5">
    <source>
        <dbReference type="Proteomes" id="UP000694397"/>
    </source>
</evidence>
<feature type="transmembrane region" description="Helical" evidence="1">
    <location>
        <begin position="160"/>
        <end position="185"/>
    </location>
</feature>
<dbReference type="InterPro" id="IPR057092">
    <property type="entry name" value="SAM_KIDINS220"/>
</dbReference>
<dbReference type="InterPro" id="IPR011646">
    <property type="entry name" value="KAP_P-loop"/>
</dbReference>
<dbReference type="InterPro" id="IPR052754">
    <property type="entry name" value="NTPase_KAP_P-loop"/>
</dbReference>
<feature type="transmembrane region" description="Helical" evidence="1">
    <location>
        <begin position="212"/>
        <end position="237"/>
    </location>
</feature>
<protein>
    <submittedName>
        <fullName evidence="4">NTPase, KAP family P-loop domain containing 1</fullName>
    </submittedName>
</protein>
<reference evidence="4 5" key="1">
    <citation type="submission" date="2019-04" db="EMBL/GenBank/DDBJ databases">
        <authorList>
            <consortium name="Wellcome Sanger Institute Data Sharing"/>
        </authorList>
    </citation>
    <scope>NUCLEOTIDE SEQUENCE [LARGE SCALE GENOMIC DNA]</scope>
</reference>
<reference evidence="4" key="3">
    <citation type="submission" date="2025-09" db="UniProtKB">
        <authorList>
            <consortium name="Ensembl"/>
        </authorList>
    </citation>
    <scope>IDENTIFICATION</scope>
</reference>
<feature type="domain" description="Kinase D-interacting substrate of 220 kDa-like SAM" evidence="3">
    <location>
        <begin position="635"/>
        <end position="693"/>
    </location>
</feature>
<dbReference type="Ensembl" id="ENSSFOT00015010313.2">
    <property type="protein sequence ID" value="ENSSFOP00015010173.1"/>
    <property type="gene ID" value="ENSSFOG00015006583.2"/>
</dbReference>
<reference evidence="4" key="2">
    <citation type="submission" date="2025-08" db="UniProtKB">
        <authorList>
            <consortium name="Ensembl"/>
        </authorList>
    </citation>
    <scope>IDENTIFICATION</scope>
</reference>
<keyword evidence="1" id="KW-0472">Membrane</keyword>
<dbReference type="GeneTree" id="ENSGT00650000093443"/>
<dbReference type="OrthoDB" id="10015264at2759"/>
<evidence type="ECO:0000313" key="4">
    <source>
        <dbReference type="Ensembl" id="ENSSFOP00015010173.1"/>
    </source>
</evidence>
<dbReference type="SUPFAM" id="SSF47769">
    <property type="entry name" value="SAM/Pointed domain"/>
    <property type="match status" value="1"/>
</dbReference>
<evidence type="ECO:0000256" key="1">
    <source>
        <dbReference type="SAM" id="Phobius"/>
    </source>
</evidence>
<evidence type="ECO:0000259" key="2">
    <source>
        <dbReference type="Pfam" id="PF07693"/>
    </source>
</evidence>
<feature type="domain" description="KAP NTPase" evidence="2">
    <location>
        <begin position="68"/>
        <end position="375"/>
    </location>
</feature>
<feature type="transmembrane region" description="Helical" evidence="1">
    <location>
        <begin position="101"/>
        <end position="120"/>
    </location>
</feature>